<name>A0A6J1GMM1_CUCMO</name>
<feature type="compositionally biased region" description="Basic and acidic residues" evidence="2">
    <location>
        <begin position="349"/>
        <end position="359"/>
    </location>
</feature>
<sequence length="452" mass="51616">MFRMFFKPKFYTKCKSCVKMTKTRLDTIRKKKKVVLKFLKNDIVELLKSRLDYNAYNRAEGFLVEQNVLRCYDLIDEFCGTIFKHISVLNKESECPDECKEAVASLIYAAARFSDLPELRVLRSLFTERYGTSFGSFTNKELVEKLRAVAQTKETKLQLLQEIAQESAIDWNSKALEQQLYVPPQNELDCERSTSTCRSKSKIVSVPVYGRTTNSPRKKDNSDDDSIFDSRSEGNTTETSMGDSSTDQDVHKGVVSEDEVEDQKPFYLRFITPPYLKTKPTKKEENVEEPQNDTEENRNDPKTAIEEKPKPRSVRRRHAKPQPARSINIDDAGGSAADGAGKISSSRNKGKEAMTGEEKGVEDDEERMLDGLLKLYSKKKTRQEDKDNAEPQRPKNTRTEDAYVPTKSLSLPPPRTEPIEPVKKHARANSYVHPKLPDYDQLAARFASLKEK</sequence>
<dbReference type="Proteomes" id="UP000504609">
    <property type="component" value="Unplaced"/>
</dbReference>
<gene>
    <name evidence="4" type="primary">LOC111455825</name>
</gene>
<dbReference type="GeneID" id="111455825"/>
<dbReference type="InterPro" id="IPR005061">
    <property type="entry name" value="Ist1"/>
</dbReference>
<keyword evidence="3" id="KW-1185">Reference proteome</keyword>
<protein>
    <submittedName>
        <fullName evidence="4">Uncharacterized protein LOC111455825</fullName>
    </submittedName>
</protein>
<comment type="similarity">
    <text evidence="1">Belongs to the IST1 family.</text>
</comment>
<feature type="region of interest" description="Disordered" evidence="2">
    <location>
        <begin position="279"/>
        <end position="420"/>
    </location>
</feature>
<dbReference type="InterPro" id="IPR042277">
    <property type="entry name" value="IST1-like"/>
</dbReference>
<dbReference type="GO" id="GO:0015031">
    <property type="term" value="P:protein transport"/>
    <property type="evidence" value="ECO:0007669"/>
    <property type="project" value="InterPro"/>
</dbReference>
<feature type="compositionally biased region" description="Basic and acidic residues" evidence="2">
    <location>
        <begin position="295"/>
        <end position="310"/>
    </location>
</feature>
<dbReference type="PANTHER" id="PTHR12161">
    <property type="entry name" value="IST1 FAMILY MEMBER"/>
    <property type="match status" value="1"/>
</dbReference>
<feature type="compositionally biased region" description="Basic residues" evidence="2">
    <location>
        <begin position="311"/>
        <end position="320"/>
    </location>
</feature>
<feature type="compositionally biased region" description="Basic and acidic residues" evidence="2">
    <location>
        <begin position="382"/>
        <end position="401"/>
    </location>
</feature>
<evidence type="ECO:0000313" key="4">
    <source>
        <dbReference type="RefSeq" id="XP_022953212.1"/>
    </source>
</evidence>
<accession>A0A6J1GMM1</accession>
<evidence type="ECO:0000256" key="2">
    <source>
        <dbReference type="SAM" id="MobiDB-lite"/>
    </source>
</evidence>
<proteinExistence type="inferred from homology"/>
<dbReference type="Pfam" id="PF03398">
    <property type="entry name" value="Ist1"/>
    <property type="match status" value="1"/>
</dbReference>
<organism evidence="3 4">
    <name type="scientific">Cucurbita moschata</name>
    <name type="common">Winter crookneck squash</name>
    <name type="synonym">Cucurbita pepo var. moschata</name>
    <dbReference type="NCBI Taxonomy" id="3662"/>
    <lineage>
        <taxon>Eukaryota</taxon>
        <taxon>Viridiplantae</taxon>
        <taxon>Streptophyta</taxon>
        <taxon>Embryophyta</taxon>
        <taxon>Tracheophyta</taxon>
        <taxon>Spermatophyta</taxon>
        <taxon>Magnoliopsida</taxon>
        <taxon>eudicotyledons</taxon>
        <taxon>Gunneridae</taxon>
        <taxon>Pentapetalae</taxon>
        <taxon>rosids</taxon>
        <taxon>fabids</taxon>
        <taxon>Cucurbitales</taxon>
        <taxon>Cucurbitaceae</taxon>
        <taxon>Cucurbiteae</taxon>
        <taxon>Cucurbita</taxon>
    </lineage>
</organism>
<evidence type="ECO:0000313" key="3">
    <source>
        <dbReference type="Proteomes" id="UP000504609"/>
    </source>
</evidence>
<feature type="compositionally biased region" description="Low complexity" evidence="2">
    <location>
        <begin position="329"/>
        <end position="346"/>
    </location>
</feature>
<dbReference type="RefSeq" id="XP_022953212.1">
    <property type="nucleotide sequence ID" value="XM_023097444.1"/>
</dbReference>
<dbReference type="Gene3D" id="1.20.1260.60">
    <property type="entry name" value="Vacuolar protein sorting-associated protein Ist1"/>
    <property type="match status" value="1"/>
</dbReference>
<dbReference type="AlphaFoldDB" id="A0A6J1GMM1"/>
<dbReference type="PANTHER" id="PTHR12161:SF60">
    <property type="entry name" value="REGULATOR OF VPS4 ACTIVITY IN THE MVB PATHWAY PROTEIN"/>
    <property type="match status" value="1"/>
</dbReference>
<evidence type="ECO:0000256" key="1">
    <source>
        <dbReference type="ARBA" id="ARBA00005536"/>
    </source>
</evidence>
<feature type="region of interest" description="Disordered" evidence="2">
    <location>
        <begin position="208"/>
        <end position="260"/>
    </location>
</feature>
<reference evidence="4" key="1">
    <citation type="submission" date="2025-08" db="UniProtKB">
        <authorList>
            <consortium name="RefSeq"/>
        </authorList>
    </citation>
    <scope>IDENTIFICATION</scope>
    <source>
        <tissue evidence="4">Young leaves</tissue>
    </source>
</reference>
<feature type="compositionally biased region" description="Polar residues" evidence="2">
    <location>
        <begin position="233"/>
        <end position="247"/>
    </location>
</feature>
<dbReference type="KEGG" id="cmos:111455825"/>
<dbReference type="FunFam" id="1.20.1260.60:FF:000002">
    <property type="entry name" value="Vacuolar protein sorting-associated protein IST1"/>
    <property type="match status" value="1"/>
</dbReference>